<dbReference type="NCBIfam" id="TIGR00831">
    <property type="entry name" value="a_cpa1"/>
    <property type="match status" value="1"/>
</dbReference>
<comment type="function">
    <text evidence="10">Na(+)/H(+) antiporter that extrudes sodium in exchange for external protons.</text>
</comment>
<feature type="transmembrane region" description="Helical" evidence="10">
    <location>
        <begin position="20"/>
        <end position="39"/>
    </location>
</feature>
<feature type="transmembrane region" description="Helical" evidence="10">
    <location>
        <begin position="401"/>
        <end position="423"/>
    </location>
</feature>
<evidence type="ECO:0000256" key="3">
    <source>
        <dbReference type="ARBA" id="ARBA00022475"/>
    </source>
</evidence>
<evidence type="ECO:0000256" key="7">
    <source>
        <dbReference type="ARBA" id="ARBA00023065"/>
    </source>
</evidence>
<dbReference type="PANTHER" id="PTHR10110">
    <property type="entry name" value="SODIUM/HYDROGEN EXCHANGER"/>
    <property type="match status" value="1"/>
</dbReference>
<keyword evidence="3 10" id="KW-1003">Cell membrane</keyword>
<evidence type="ECO:0000256" key="6">
    <source>
        <dbReference type="ARBA" id="ARBA00023053"/>
    </source>
</evidence>
<feature type="transmembrane region" description="Helical" evidence="10">
    <location>
        <begin position="243"/>
        <end position="269"/>
    </location>
</feature>
<keyword evidence="9 10" id="KW-0739">Sodium transport</keyword>
<evidence type="ECO:0000256" key="2">
    <source>
        <dbReference type="ARBA" id="ARBA00022448"/>
    </source>
</evidence>
<accession>A0ABQ3Y7A6</accession>
<dbReference type="EMBL" id="BOMI01000085">
    <property type="protein sequence ID" value="GID75860.1"/>
    <property type="molecule type" value="Genomic_DNA"/>
</dbReference>
<comment type="subcellular location">
    <subcellularLocation>
        <location evidence="1 10">Cell membrane</location>
        <topology evidence="1 10">Multi-pass membrane protein</topology>
    </subcellularLocation>
</comment>
<keyword evidence="10" id="KW-0050">Antiport</keyword>
<evidence type="ECO:0000256" key="1">
    <source>
        <dbReference type="ARBA" id="ARBA00004651"/>
    </source>
</evidence>
<feature type="transmembrane region" description="Helical" evidence="10">
    <location>
        <begin position="76"/>
        <end position="98"/>
    </location>
</feature>
<gene>
    <name evidence="12" type="ORF">Ade02nite_45010</name>
</gene>
<evidence type="ECO:0000256" key="10">
    <source>
        <dbReference type="RuleBase" id="RU366002"/>
    </source>
</evidence>
<reference evidence="12 13" key="1">
    <citation type="submission" date="2021-01" db="EMBL/GenBank/DDBJ databases">
        <title>Whole genome shotgun sequence of Actinoplanes deccanensis NBRC 13994.</title>
        <authorList>
            <person name="Komaki H."/>
            <person name="Tamura T."/>
        </authorList>
    </citation>
    <scope>NUCLEOTIDE SEQUENCE [LARGE SCALE GENOMIC DNA]</scope>
    <source>
        <strain evidence="12 13">NBRC 13994</strain>
    </source>
</reference>
<keyword evidence="2 10" id="KW-0813">Transport</keyword>
<feature type="transmembrane region" description="Helical" evidence="10">
    <location>
        <begin position="290"/>
        <end position="310"/>
    </location>
</feature>
<organism evidence="12 13">
    <name type="scientific">Paractinoplanes deccanensis</name>
    <dbReference type="NCBI Taxonomy" id="113561"/>
    <lineage>
        <taxon>Bacteria</taxon>
        <taxon>Bacillati</taxon>
        <taxon>Actinomycetota</taxon>
        <taxon>Actinomycetes</taxon>
        <taxon>Micromonosporales</taxon>
        <taxon>Micromonosporaceae</taxon>
        <taxon>Paractinoplanes</taxon>
    </lineage>
</organism>
<dbReference type="Proteomes" id="UP000609879">
    <property type="component" value="Unassembled WGS sequence"/>
</dbReference>
<feature type="transmembrane region" description="Helical" evidence="10">
    <location>
        <begin position="46"/>
        <end position="64"/>
    </location>
</feature>
<feature type="transmembrane region" description="Helical" evidence="10">
    <location>
        <begin position="177"/>
        <end position="197"/>
    </location>
</feature>
<comment type="caution">
    <text evidence="12">The sequence shown here is derived from an EMBL/GenBank/DDBJ whole genome shotgun (WGS) entry which is preliminary data.</text>
</comment>
<feature type="domain" description="Cation/H+ exchanger transmembrane" evidence="11">
    <location>
        <begin position="34"/>
        <end position="425"/>
    </location>
</feature>
<dbReference type="InterPro" id="IPR006153">
    <property type="entry name" value="Cation/H_exchanger_TM"/>
</dbReference>
<evidence type="ECO:0000313" key="13">
    <source>
        <dbReference type="Proteomes" id="UP000609879"/>
    </source>
</evidence>
<keyword evidence="5 10" id="KW-1133">Transmembrane helix</keyword>
<feature type="transmembrane region" description="Helical" evidence="10">
    <location>
        <begin position="204"/>
        <end position="223"/>
    </location>
</feature>
<evidence type="ECO:0000259" key="11">
    <source>
        <dbReference type="Pfam" id="PF00999"/>
    </source>
</evidence>
<evidence type="ECO:0000256" key="4">
    <source>
        <dbReference type="ARBA" id="ARBA00022692"/>
    </source>
</evidence>
<evidence type="ECO:0000313" key="12">
    <source>
        <dbReference type="EMBL" id="GID75860.1"/>
    </source>
</evidence>
<dbReference type="Gene3D" id="6.10.140.1330">
    <property type="match status" value="1"/>
</dbReference>
<evidence type="ECO:0000256" key="5">
    <source>
        <dbReference type="ARBA" id="ARBA00022989"/>
    </source>
</evidence>
<keyword evidence="6 10" id="KW-0915">Sodium</keyword>
<feature type="transmembrane region" description="Helical" evidence="10">
    <location>
        <begin position="322"/>
        <end position="341"/>
    </location>
</feature>
<keyword evidence="7 10" id="KW-0406">Ion transport</keyword>
<dbReference type="InterPro" id="IPR004705">
    <property type="entry name" value="Cation/H_exchanger_CPA1_bac"/>
</dbReference>
<name>A0ABQ3Y7A6_9ACTN</name>
<sequence>MGDSLPYASEMVLSTSTYKLPAMESIVDVVVLVAISVFGAALARRLGFVAPLVLLVAGLALSYVPGFPEAHLEPELVLIGILPPLLYVAALETSVPAFRRALRPILLLAVGLVLVTAFAVGTAVHLLLPDVPYAACVALGAVVAPPDAVSATAIARRVGLPRRVVTILEGESLLNDATALVLVRISVGALAGAAVGFWPIAGEVALKAGGGVLIGFVAAFLAAKLHRKIEDPLLDDAVSLLTPFVVVIIAEEVHSSSVVAVVIAGLYLGHRRPYLLSATSRLQMDAIWRMISFLLEGVVFLMVGLQLRSIGESIETPVGTTIQVSVTVVLVVILTRFVWMYPATYLARLLPRVRNRVERTPISVPTVISWAGMRGVVTLAAAQTLPLPGEDGVPEYPRDLFIFVAFVVIVVTLLLQGTTLPWLARVLDVREDTTTEDALAEAGVQHQASRAALEALEKNADGAPASVVERLRALVDSRSNNAWERLGDQQRETPSAAYGRLRREMISAERHVFKVARNEGRIPEEVLTRAQRDLDLEESQLLRSDD</sequence>
<keyword evidence="4 10" id="KW-0812">Transmembrane</keyword>
<protein>
    <submittedName>
        <fullName evidence="12">Na+/H+ antiporter</fullName>
    </submittedName>
</protein>
<evidence type="ECO:0000256" key="8">
    <source>
        <dbReference type="ARBA" id="ARBA00023136"/>
    </source>
</evidence>
<proteinExistence type="inferred from homology"/>
<feature type="transmembrane region" description="Helical" evidence="10">
    <location>
        <begin position="362"/>
        <end position="381"/>
    </location>
</feature>
<dbReference type="Pfam" id="PF00999">
    <property type="entry name" value="Na_H_Exchanger"/>
    <property type="match status" value="1"/>
</dbReference>
<evidence type="ECO:0000256" key="9">
    <source>
        <dbReference type="ARBA" id="ARBA00023201"/>
    </source>
</evidence>
<dbReference type="InterPro" id="IPR018422">
    <property type="entry name" value="Cation/H_exchanger_CPA1"/>
</dbReference>
<keyword evidence="8 10" id="KW-0472">Membrane</keyword>
<dbReference type="PANTHER" id="PTHR10110:SF86">
    <property type="entry name" value="SODIUM_HYDROGEN EXCHANGER 7"/>
    <property type="match status" value="1"/>
</dbReference>
<comment type="similarity">
    <text evidence="10">Belongs to the monovalent cation:proton antiporter 1 (CPA1) transporter (TC 2.A.36) family.</text>
</comment>
<keyword evidence="13" id="KW-1185">Reference proteome</keyword>
<feature type="transmembrane region" description="Helical" evidence="10">
    <location>
        <begin position="105"/>
        <end position="128"/>
    </location>
</feature>